<evidence type="ECO:0000313" key="3">
    <source>
        <dbReference type="EMBL" id="KAK1413109.1"/>
    </source>
</evidence>
<dbReference type="EMBL" id="JAUHHV010000009">
    <property type="protein sequence ID" value="KAK1413109.1"/>
    <property type="molecule type" value="Genomic_DNA"/>
</dbReference>
<keyword evidence="4" id="KW-1185">Reference proteome</keyword>
<organism evidence="3 4">
    <name type="scientific">Tagetes erecta</name>
    <name type="common">African marigold</name>
    <dbReference type="NCBI Taxonomy" id="13708"/>
    <lineage>
        <taxon>Eukaryota</taxon>
        <taxon>Viridiplantae</taxon>
        <taxon>Streptophyta</taxon>
        <taxon>Embryophyta</taxon>
        <taxon>Tracheophyta</taxon>
        <taxon>Spermatophyta</taxon>
        <taxon>Magnoliopsida</taxon>
        <taxon>eudicotyledons</taxon>
        <taxon>Gunneridae</taxon>
        <taxon>Pentapetalae</taxon>
        <taxon>asterids</taxon>
        <taxon>campanulids</taxon>
        <taxon>Asterales</taxon>
        <taxon>Asteraceae</taxon>
        <taxon>Asteroideae</taxon>
        <taxon>Heliantheae alliance</taxon>
        <taxon>Tageteae</taxon>
        <taxon>Tagetes</taxon>
    </lineage>
</organism>
<feature type="compositionally biased region" description="Polar residues" evidence="1">
    <location>
        <begin position="51"/>
        <end position="60"/>
    </location>
</feature>
<dbReference type="AlphaFoldDB" id="A0AAD8JYB2"/>
<evidence type="ECO:0000256" key="1">
    <source>
        <dbReference type="SAM" id="MobiDB-lite"/>
    </source>
</evidence>
<dbReference type="PANTHER" id="PTHR32166">
    <property type="entry name" value="OSJNBA0013A04.12 PROTEIN"/>
    <property type="match status" value="1"/>
</dbReference>
<sequence>MWISFENDSDRIELSIDPGKRVNTQQEEDNETHISDTQGAIDVDDDDVVETNASSESQATGSSGRRSREKSSEEKDANKPLIAEVTFNGADVYNMCIKVLKSGLAIIVKSSIQALTPESMLTFLGQEWGKTDIKRCPTVLRDRELYYILLKKVKDAENSGVSKCLKPSYCQKLEHQGNDLKNLYDTKENRAPEPPSCENARTTLLDMCIHDVEKELAPVKDTWYTQGVSIISDGLSNVKHKPLINVLAVNSRGAMFMEAQDFSRVVKTGEEIASYLIWAIEK</sequence>
<reference evidence="3" key="1">
    <citation type="journal article" date="2023" name="bioRxiv">
        <title>Improved chromosome-level genome assembly for marigold (Tagetes erecta).</title>
        <authorList>
            <person name="Jiang F."/>
            <person name="Yuan L."/>
            <person name="Wang S."/>
            <person name="Wang H."/>
            <person name="Xu D."/>
            <person name="Wang A."/>
            <person name="Fan W."/>
        </authorList>
    </citation>
    <scope>NUCLEOTIDE SEQUENCE</scope>
    <source>
        <strain evidence="3">WSJ</strain>
        <tissue evidence="3">Leaf</tissue>
    </source>
</reference>
<comment type="caution">
    <text evidence="3">The sequence shown here is derived from an EMBL/GenBank/DDBJ whole genome shotgun (WGS) entry which is preliminary data.</text>
</comment>
<feature type="compositionally biased region" description="Basic and acidic residues" evidence="1">
    <location>
        <begin position="8"/>
        <end position="20"/>
    </location>
</feature>
<feature type="region of interest" description="Disordered" evidence="1">
    <location>
        <begin position="1"/>
        <end position="77"/>
    </location>
</feature>
<evidence type="ECO:0000313" key="4">
    <source>
        <dbReference type="Proteomes" id="UP001229421"/>
    </source>
</evidence>
<name>A0AAD8JYB2_TARER</name>
<evidence type="ECO:0000259" key="2">
    <source>
        <dbReference type="Pfam" id="PF04937"/>
    </source>
</evidence>
<dbReference type="Proteomes" id="UP001229421">
    <property type="component" value="Unassembled WGS sequence"/>
</dbReference>
<proteinExistence type="predicted"/>
<accession>A0AAD8JYB2</accession>
<protein>
    <recommendedName>
        <fullName evidence="2">DUF659 domain-containing protein</fullName>
    </recommendedName>
</protein>
<dbReference type="Pfam" id="PF04937">
    <property type="entry name" value="DUF659"/>
    <property type="match status" value="1"/>
</dbReference>
<dbReference type="PANTHER" id="PTHR32166:SF81">
    <property type="entry name" value="OS06G0658400 PROTEIN"/>
    <property type="match status" value="1"/>
</dbReference>
<feature type="domain" description="DUF659" evidence="2">
    <location>
        <begin position="195"/>
        <end position="281"/>
    </location>
</feature>
<dbReference type="InterPro" id="IPR007021">
    <property type="entry name" value="DUF659"/>
</dbReference>
<gene>
    <name evidence="3" type="ORF">QVD17_34875</name>
</gene>